<comment type="caution">
    <text evidence="12">The sequence shown here is derived from an EMBL/GenBank/DDBJ whole genome shotgun (WGS) entry which is preliminary data.</text>
</comment>
<dbReference type="NCBIfam" id="NF010587">
    <property type="entry name" value="PRK13980.1"/>
    <property type="match status" value="1"/>
</dbReference>
<evidence type="ECO:0000256" key="6">
    <source>
        <dbReference type="ARBA" id="ARBA00022842"/>
    </source>
</evidence>
<keyword evidence="4 8" id="KW-0547">Nucleotide-binding</keyword>
<reference evidence="12" key="1">
    <citation type="submission" date="2022-08" db="EMBL/GenBank/DDBJ databases">
        <authorList>
            <person name="Wang H."/>
        </authorList>
    </citation>
    <scope>NUCLEOTIDE SEQUENCE</scope>
    <source>
        <strain evidence="12">PS10</strain>
    </source>
</reference>
<accession>A0ABT7HQI2</accession>
<evidence type="ECO:0000256" key="7">
    <source>
        <dbReference type="ARBA" id="ARBA00023027"/>
    </source>
</evidence>
<comment type="caution">
    <text evidence="8">Lacks conserved residue(s) required for the propagation of feature annotation.</text>
</comment>
<dbReference type="PANTHER" id="PTHR23090:SF9">
    <property type="entry name" value="GLUTAMINE-DEPENDENT NAD(+) SYNTHETASE"/>
    <property type="match status" value="1"/>
</dbReference>
<feature type="binding site" evidence="8">
    <location>
        <position position="184"/>
    </location>
    <ligand>
        <name>ATP</name>
        <dbReference type="ChEBI" id="CHEBI:30616"/>
    </ligand>
</feature>
<protein>
    <recommendedName>
        <fullName evidence="8 10">NH(3)-dependent NAD(+) synthetase</fullName>
        <ecNumber evidence="8 10">6.3.1.5</ecNumber>
    </recommendedName>
</protein>
<dbReference type="GO" id="GO:0008795">
    <property type="term" value="F:NAD+ synthase activity"/>
    <property type="evidence" value="ECO:0007669"/>
    <property type="project" value="UniProtKB-EC"/>
</dbReference>
<feature type="binding site" description="in other chain" evidence="8">
    <location>
        <position position="113"/>
    </location>
    <ligand>
        <name>deamido-NAD(+)</name>
        <dbReference type="ChEBI" id="CHEBI:58437"/>
        <note>ligand shared between two neighboring subunits</note>
    </ligand>
</feature>
<feature type="domain" description="NAD/GMP synthase" evidence="11">
    <location>
        <begin position="11"/>
        <end position="248"/>
    </location>
</feature>
<dbReference type="RefSeq" id="WP_284937831.1">
    <property type="nucleotide sequence ID" value="NZ_JANURM010000008.1"/>
</dbReference>
<proteinExistence type="inferred from homology"/>
<evidence type="ECO:0000256" key="9">
    <source>
        <dbReference type="RuleBase" id="RU003811"/>
    </source>
</evidence>
<comment type="subunit">
    <text evidence="8">Homodimer.</text>
</comment>
<feature type="binding site" evidence="8">
    <location>
        <begin position="32"/>
        <end position="39"/>
    </location>
    <ligand>
        <name>ATP</name>
        <dbReference type="ChEBI" id="CHEBI:30616"/>
    </ligand>
</feature>
<keyword evidence="7 8" id="KW-0520">NAD</keyword>
<evidence type="ECO:0000256" key="10">
    <source>
        <dbReference type="RuleBase" id="RU003812"/>
    </source>
</evidence>
<gene>
    <name evidence="8" type="primary">nadE</name>
    <name evidence="12" type="ORF">NYG85_07340</name>
</gene>
<evidence type="ECO:0000256" key="5">
    <source>
        <dbReference type="ARBA" id="ARBA00022840"/>
    </source>
</evidence>
<evidence type="ECO:0000256" key="2">
    <source>
        <dbReference type="ARBA" id="ARBA00022598"/>
    </source>
</evidence>
<evidence type="ECO:0000313" key="12">
    <source>
        <dbReference type="EMBL" id="MDL0089175.1"/>
    </source>
</evidence>
<comment type="catalytic activity">
    <reaction evidence="8 10">
        <text>deamido-NAD(+) + NH4(+) + ATP = AMP + diphosphate + NAD(+) + H(+)</text>
        <dbReference type="Rhea" id="RHEA:21188"/>
        <dbReference type="ChEBI" id="CHEBI:15378"/>
        <dbReference type="ChEBI" id="CHEBI:28938"/>
        <dbReference type="ChEBI" id="CHEBI:30616"/>
        <dbReference type="ChEBI" id="CHEBI:33019"/>
        <dbReference type="ChEBI" id="CHEBI:57540"/>
        <dbReference type="ChEBI" id="CHEBI:58437"/>
        <dbReference type="ChEBI" id="CHEBI:456215"/>
        <dbReference type="EC" id="6.3.1.5"/>
    </reaction>
</comment>
<reference evidence="12" key="2">
    <citation type="journal article" date="2023" name="Microorganisms">
        <title>Isolation and Genomic Characteristics of Cat-Borne Campylobacter felis sp. nov. and Sheep-Borne Campylobacter ovis sp. nov.</title>
        <authorList>
            <person name="Wang H."/>
            <person name="Li Y."/>
            <person name="Gu Y."/>
            <person name="Zhou G."/>
            <person name="Chen X."/>
            <person name="Zhang X."/>
            <person name="Shao Z."/>
            <person name="Zhang J."/>
            <person name="Zhang M."/>
        </authorList>
    </citation>
    <scope>NUCLEOTIDE SEQUENCE</scope>
    <source>
        <strain evidence="12">PS10</strain>
    </source>
</reference>
<evidence type="ECO:0000256" key="4">
    <source>
        <dbReference type="ARBA" id="ARBA00022741"/>
    </source>
</evidence>
<evidence type="ECO:0000256" key="8">
    <source>
        <dbReference type="HAMAP-Rule" id="MF_00193"/>
    </source>
</evidence>
<comment type="function">
    <text evidence="8">Catalyzes the ATP-dependent amidation of deamido-NAD to form NAD. Uses ammonia as a nitrogen source.</text>
</comment>
<feature type="binding site" evidence="8">
    <location>
        <position position="162"/>
    </location>
    <ligand>
        <name>ATP</name>
        <dbReference type="ChEBI" id="CHEBI:30616"/>
    </ligand>
</feature>
<organism evidence="12 13">
    <name type="scientific">Campylobacter gastrosuis</name>
    <dbReference type="NCBI Taxonomy" id="2974576"/>
    <lineage>
        <taxon>Bacteria</taxon>
        <taxon>Pseudomonadati</taxon>
        <taxon>Campylobacterota</taxon>
        <taxon>Epsilonproteobacteria</taxon>
        <taxon>Campylobacterales</taxon>
        <taxon>Campylobacteraceae</taxon>
        <taxon>Campylobacter</taxon>
    </lineage>
</organism>
<dbReference type="InterPro" id="IPR003694">
    <property type="entry name" value="NAD_synthase"/>
</dbReference>
<evidence type="ECO:0000313" key="13">
    <source>
        <dbReference type="Proteomes" id="UP001173801"/>
    </source>
</evidence>
<feature type="binding site" evidence="8">
    <location>
        <position position="138"/>
    </location>
    <ligand>
        <name>Mg(2+)</name>
        <dbReference type="ChEBI" id="CHEBI:18420"/>
    </ligand>
</feature>
<comment type="pathway">
    <text evidence="8">Cofactor biosynthesis; NAD(+) biosynthesis; NAD(+) from deamido-NAD(+) (ammonia route): step 1/1.</text>
</comment>
<dbReference type="Proteomes" id="UP001173801">
    <property type="component" value="Unassembled WGS sequence"/>
</dbReference>
<keyword evidence="13" id="KW-1185">Reference proteome</keyword>
<dbReference type="InterPro" id="IPR022926">
    <property type="entry name" value="NH(3)-dep_NAD(+)_synth"/>
</dbReference>
<feature type="binding site" evidence="8">
    <location>
        <position position="133"/>
    </location>
    <ligand>
        <name>ATP</name>
        <dbReference type="ChEBI" id="CHEBI:30616"/>
    </ligand>
</feature>
<dbReference type="CDD" id="cd00553">
    <property type="entry name" value="NAD_synthase"/>
    <property type="match status" value="1"/>
</dbReference>
<name>A0ABT7HQI2_9BACT</name>
<dbReference type="InterPro" id="IPR014729">
    <property type="entry name" value="Rossmann-like_a/b/a_fold"/>
</dbReference>
<dbReference type="NCBIfam" id="TIGR00552">
    <property type="entry name" value="nadE"/>
    <property type="match status" value="1"/>
</dbReference>
<dbReference type="Pfam" id="PF02540">
    <property type="entry name" value="NAD_synthase"/>
    <property type="match status" value="1"/>
</dbReference>
<keyword evidence="6 8" id="KW-0460">Magnesium</keyword>
<keyword evidence="5 8" id="KW-0067">ATP-binding</keyword>
<dbReference type="InterPro" id="IPR022310">
    <property type="entry name" value="NAD/GMP_synthase"/>
</dbReference>
<feature type="binding site" evidence="8">
    <location>
        <position position="38"/>
    </location>
    <ligand>
        <name>Mg(2+)</name>
        <dbReference type="ChEBI" id="CHEBI:18420"/>
    </ligand>
</feature>
<dbReference type="HAMAP" id="MF_00193">
    <property type="entry name" value="NadE_ammonia_dep"/>
    <property type="match status" value="1"/>
</dbReference>
<dbReference type="PANTHER" id="PTHR23090">
    <property type="entry name" value="NH 3 /GLUTAMINE-DEPENDENT NAD + SYNTHETASE"/>
    <property type="match status" value="1"/>
</dbReference>
<comment type="similarity">
    <text evidence="1 8 9">Belongs to the NAD synthetase family.</text>
</comment>
<dbReference type="EC" id="6.3.1.5" evidence="8 10"/>
<sequence>MQNRNYENLKNELVSFLKFHLNKTGLACFTLGVSGGLDSAVVATLANFSQIKTHALIMPTKFSNPKNVDDAINLCKKLNFEYQIINIQPILDTFCNTLGENLTPLRLGNLSARIRMSLLYDNSARLNALVLGTSNKSELMLGYGTIYGDMACGVNPIGEIFKSDLFEFAKFLGVDDEIINKAPSADLWVNQSDEADLGYSYKTLDKVLKFIDKNGVNFKKLSQNFSDLELVKSVLNRVKKNKFKRELPKIARGVNARDFIL</sequence>
<keyword evidence="3 8" id="KW-0479">Metal-binding</keyword>
<dbReference type="SUPFAM" id="SSF52402">
    <property type="entry name" value="Adenine nucleotide alpha hydrolases-like"/>
    <property type="match status" value="1"/>
</dbReference>
<dbReference type="Gene3D" id="3.40.50.620">
    <property type="entry name" value="HUPs"/>
    <property type="match status" value="1"/>
</dbReference>
<keyword evidence="2 8" id="KW-0436">Ligase</keyword>
<evidence type="ECO:0000256" key="3">
    <source>
        <dbReference type="ARBA" id="ARBA00022723"/>
    </source>
</evidence>
<evidence type="ECO:0000256" key="1">
    <source>
        <dbReference type="ARBA" id="ARBA00005859"/>
    </source>
</evidence>
<evidence type="ECO:0000259" key="11">
    <source>
        <dbReference type="Pfam" id="PF02540"/>
    </source>
</evidence>
<dbReference type="EMBL" id="JANURM010000008">
    <property type="protein sequence ID" value="MDL0089175.1"/>
    <property type="molecule type" value="Genomic_DNA"/>
</dbReference>